<feature type="DNA-binding region" description="H-T-H motif" evidence="4">
    <location>
        <begin position="66"/>
        <end position="85"/>
    </location>
</feature>
<protein>
    <submittedName>
        <fullName evidence="6">TetR/AcrR family transcriptional regulator</fullName>
    </submittedName>
</protein>
<dbReference type="Proteomes" id="UP001347146">
    <property type="component" value="Unassembled WGS sequence"/>
</dbReference>
<evidence type="ECO:0000256" key="3">
    <source>
        <dbReference type="ARBA" id="ARBA00023163"/>
    </source>
</evidence>
<dbReference type="PROSITE" id="PS50977">
    <property type="entry name" value="HTH_TETR_2"/>
    <property type="match status" value="1"/>
</dbReference>
<keyword evidence="7" id="KW-1185">Reference proteome</keyword>
<dbReference type="EMBL" id="JAZDUF010000002">
    <property type="protein sequence ID" value="MEE3850502.1"/>
    <property type="molecule type" value="Genomic_DNA"/>
</dbReference>
<keyword evidence="2 4" id="KW-0238">DNA-binding</keyword>
<evidence type="ECO:0000256" key="4">
    <source>
        <dbReference type="PROSITE-ProRule" id="PRU00335"/>
    </source>
</evidence>
<dbReference type="InterPro" id="IPR009057">
    <property type="entry name" value="Homeodomain-like_sf"/>
</dbReference>
<evidence type="ECO:0000256" key="2">
    <source>
        <dbReference type="ARBA" id="ARBA00023125"/>
    </source>
</evidence>
<reference evidence="6 7" key="1">
    <citation type="submission" date="2024-01" db="EMBL/GenBank/DDBJ databases">
        <title>Draft genome sequence of Gordonia sp. LSe1-13.</title>
        <authorList>
            <person name="Suphannarot A."/>
            <person name="Mingma R."/>
        </authorList>
    </citation>
    <scope>NUCLEOTIDE SEQUENCE [LARGE SCALE GENOMIC DNA]</scope>
    <source>
        <strain evidence="6 7">LSe1-13</strain>
    </source>
</reference>
<name>A0ABU7MBM4_9ACTN</name>
<accession>A0ABU7MBM4</accession>
<dbReference type="Gene3D" id="1.10.357.10">
    <property type="entry name" value="Tetracycline Repressor, domain 2"/>
    <property type="match status" value="1"/>
</dbReference>
<proteinExistence type="predicted"/>
<keyword evidence="1" id="KW-0805">Transcription regulation</keyword>
<evidence type="ECO:0000313" key="7">
    <source>
        <dbReference type="Proteomes" id="UP001347146"/>
    </source>
</evidence>
<keyword evidence="3" id="KW-0804">Transcription</keyword>
<feature type="domain" description="HTH tetR-type" evidence="5">
    <location>
        <begin position="43"/>
        <end position="103"/>
    </location>
</feature>
<dbReference type="PRINTS" id="PR00455">
    <property type="entry name" value="HTHTETR"/>
</dbReference>
<gene>
    <name evidence="6" type="ORF">VZC37_09150</name>
</gene>
<dbReference type="SUPFAM" id="SSF46689">
    <property type="entry name" value="Homeodomain-like"/>
    <property type="match status" value="1"/>
</dbReference>
<organism evidence="6 7">
    <name type="scientific">Gordonia sesuvii</name>
    <dbReference type="NCBI Taxonomy" id="3116777"/>
    <lineage>
        <taxon>Bacteria</taxon>
        <taxon>Bacillati</taxon>
        <taxon>Actinomycetota</taxon>
        <taxon>Actinomycetes</taxon>
        <taxon>Mycobacteriales</taxon>
        <taxon>Gordoniaceae</taxon>
        <taxon>Gordonia</taxon>
    </lineage>
</organism>
<evidence type="ECO:0000313" key="6">
    <source>
        <dbReference type="EMBL" id="MEE3850502.1"/>
    </source>
</evidence>
<dbReference type="PANTHER" id="PTHR30055:SF234">
    <property type="entry name" value="HTH-TYPE TRANSCRIPTIONAL REGULATOR BETI"/>
    <property type="match status" value="1"/>
</dbReference>
<comment type="caution">
    <text evidence="6">The sequence shown here is derived from an EMBL/GenBank/DDBJ whole genome shotgun (WGS) entry which is preliminary data.</text>
</comment>
<sequence>MVGHSCRCTAEISLDRHSNQCLSDGQMKTTRAYTQSDRADSTVATRDRILAAATKLFLEKAFEDVTLAAIAKASGVSHQTVLNHFESKAGVVVGVTEVLAAETFDARAARPGDLEGAITALVGNYEQIGDANVRWAMAADRFPDLNAQLDVARAGHRTWLATVFADSIPTNPKRREQFLDALHAATDVYVWKLLRRDLGRNRADTEKTMAGLVAGILTGNST</sequence>
<dbReference type="InterPro" id="IPR050109">
    <property type="entry name" value="HTH-type_TetR-like_transc_reg"/>
</dbReference>
<evidence type="ECO:0000259" key="5">
    <source>
        <dbReference type="PROSITE" id="PS50977"/>
    </source>
</evidence>
<dbReference type="Pfam" id="PF00440">
    <property type="entry name" value="TetR_N"/>
    <property type="match status" value="1"/>
</dbReference>
<dbReference type="PANTHER" id="PTHR30055">
    <property type="entry name" value="HTH-TYPE TRANSCRIPTIONAL REGULATOR RUTR"/>
    <property type="match status" value="1"/>
</dbReference>
<dbReference type="InterPro" id="IPR001647">
    <property type="entry name" value="HTH_TetR"/>
</dbReference>
<evidence type="ECO:0000256" key="1">
    <source>
        <dbReference type="ARBA" id="ARBA00023015"/>
    </source>
</evidence>